<dbReference type="PANTHER" id="PTHR42879">
    <property type="entry name" value="3-OXOACYL-(ACYL-CARRIER-PROTEIN) REDUCTASE"/>
    <property type="match status" value="1"/>
</dbReference>
<dbReference type="KEGG" id="hta:BVU17_17080"/>
<sequence length="254" mass="27132">MFPAIHRQVVAIQPELDGRTALVTGSAKRVGREMLLELAAAGADVAVHYRTSEEAAAETAATARNHGVEATTVEGDVTEPDAVDSLFSDCESELGDVDILVNAVGPLPQGRWDELSLDEWRTAVAGCLFSTYLCSQRALPSMRAAGWGRIINFGVADARDDRAVPMNFPYFAAKKAVLQFTRTVAYDTQDDGITVNAVSPFAVENTVVDVSEFPRGRAATFEDVAAPILFFCSDAAAYISGQNVAVDGGRLQEA</sequence>
<dbReference type="FunFam" id="3.40.50.720:FF:000084">
    <property type="entry name" value="Short-chain dehydrogenase reductase"/>
    <property type="match status" value="1"/>
</dbReference>
<name>A0A2H5A3K5_9EURY</name>
<dbReference type="InterPro" id="IPR002347">
    <property type="entry name" value="SDR_fam"/>
</dbReference>
<reference evidence="2 3" key="1">
    <citation type="submission" date="2017-01" db="EMBL/GenBank/DDBJ databases">
        <title>A Red Light-Sensitive Sensory Rhodopsin I From Haloarcula taiwanensis, A New Haloarchaeon Isolated From Taiwan.</title>
        <authorList>
            <person name="Yang C.-S."/>
            <person name="Han Y.-A."/>
            <person name="Chen P.-C."/>
            <person name="Ng W.V."/>
            <person name="Chen T.-W."/>
        </authorList>
    </citation>
    <scope>NUCLEOTIDE SEQUENCE [LARGE SCALE GENOMIC DNA]</scope>
    <source>
        <strain evidence="2 3">Taiwanensis</strain>
    </source>
</reference>
<organism evidence="2 3">
    <name type="scientific">Haloarcula taiwanensis</name>
    <dbReference type="NCBI Taxonomy" id="1932004"/>
    <lineage>
        <taxon>Archaea</taxon>
        <taxon>Methanobacteriati</taxon>
        <taxon>Methanobacteriota</taxon>
        <taxon>Stenosarchaea group</taxon>
        <taxon>Halobacteria</taxon>
        <taxon>Halobacteriales</taxon>
        <taxon>Haloarculaceae</taxon>
        <taxon>Haloarcula</taxon>
    </lineage>
</organism>
<gene>
    <name evidence="2" type="ORF">BVU17_17080</name>
</gene>
<dbReference type="Pfam" id="PF13561">
    <property type="entry name" value="adh_short_C2"/>
    <property type="match status" value="1"/>
</dbReference>
<dbReference type="Proteomes" id="UP000242917">
    <property type="component" value="Chromosome II"/>
</dbReference>
<dbReference type="OrthoDB" id="7442at2157"/>
<dbReference type="Gene3D" id="3.40.50.720">
    <property type="entry name" value="NAD(P)-binding Rossmann-like Domain"/>
    <property type="match status" value="1"/>
</dbReference>
<dbReference type="InterPro" id="IPR036291">
    <property type="entry name" value="NAD(P)-bd_dom_sf"/>
</dbReference>
<dbReference type="PRINTS" id="PR00081">
    <property type="entry name" value="GDHRDH"/>
</dbReference>
<evidence type="ECO:0000313" key="3">
    <source>
        <dbReference type="Proteomes" id="UP000242917"/>
    </source>
</evidence>
<dbReference type="InterPro" id="IPR050259">
    <property type="entry name" value="SDR"/>
</dbReference>
<proteinExistence type="inferred from homology"/>
<dbReference type="AlphaFoldDB" id="A0A2H5A3K5"/>
<accession>A0A2H5A3K5</accession>
<keyword evidence="3" id="KW-1185">Reference proteome</keyword>
<dbReference type="SUPFAM" id="SSF51735">
    <property type="entry name" value="NAD(P)-binding Rossmann-fold domains"/>
    <property type="match status" value="1"/>
</dbReference>
<dbReference type="EMBL" id="CP019155">
    <property type="protein sequence ID" value="AUG49285.1"/>
    <property type="molecule type" value="Genomic_DNA"/>
</dbReference>
<dbReference type="CDD" id="cd05233">
    <property type="entry name" value="SDR_c"/>
    <property type="match status" value="1"/>
</dbReference>
<evidence type="ECO:0000256" key="1">
    <source>
        <dbReference type="ARBA" id="ARBA00006484"/>
    </source>
</evidence>
<dbReference type="PRINTS" id="PR00080">
    <property type="entry name" value="SDRFAMILY"/>
</dbReference>
<evidence type="ECO:0000313" key="2">
    <source>
        <dbReference type="EMBL" id="AUG49285.1"/>
    </source>
</evidence>
<protein>
    <submittedName>
        <fullName evidence="2">Oxidoreductase</fullName>
    </submittedName>
</protein>
<comment type="similarity">
    <text evidence="1">Belongs to the short-chain dehydrogenases/reductases (SDR) family.</text>
</comment>